<evidence type="ECO:0008006" key="16">
    <source>
        <dbReference type="Google" id="ProtNLM"/>
    </source>
</evidence>
<dbReference type="EMBL" id="JAJJMB010009088">
    <property type="protein sequence ID" value="KAI3916588.1"/>
    <property type="molecule type" value="Genomic_DNA"/>
</dbReference>
<feature type="region of interest" description="Disordered" evidence="12">
    <location>
        <begin position="761"/>
        <end position="808"/>
    </location>
</feature>
<feature type="region of interest" description="Disordered" evidence="12">
    <location>
        <begin position="507"/>
        <end position="599"/>
    </location>
</feature>
<feature type="region of interest" description="Disordered" evidence="12">
    <location>
        <begin position="344"/>
        <end position="365"/>
    </location>
</feature>
<evidence type="ECO:0000256" key="5">
    <source>
        <dbReference type="ARBA" id="ARBA00022640"/>
    </source>
</evidence>
<keyword evidence="11 13" id="KW-0472">Membrane</keyword>
<evidence type="ECO:0000256" key="1">
    <source>
        <dbReference type="ARBA" id="ARBA00004508"/>
    </source>
</evidence>
<dbReference type="FunFam" id="1.20.58.340:FF:000013">
    <property type="entry name" value="Magnesium transporter MRS2-11, chloroplastic"/>
    <property type="match status" value="1"/>
</dbReference>
<keyword evidence="15" id="KW-1185">Reference proteome</keyword>
<evidence type="ECO:0000256" key="8">
    <source>
        <dbReference type="ARBA" id="ARBA00022946"/>
    </source>
</evidence>
<dbReference type="PANTHER" id="PTHR13890:SF0">
    <property type="entry name" value="MAGNESIUM TRANSPORTER MRS2 HOMOLOG, MITOCHONDRIAL"/>
    <property type="match status" value="1"/>
</dbReference>
<dbReference type="GO" id="GO:0015095">
    <property type="term" value="F:magnesium ion transmembrane transporter activity"/>
    <property type="evidence" value="ECO:0007669"/>
    <property type="project" value="TreeGrafter"/>
</dbReference>
<dbReference type="Gene3D" id="6.10.140.1430">
    <property type="match status" value="1"/>
</dbReference>
<feature type="region of interest" description="Disordered" evidence="12">
    <location>
        <begin position="609"/>
        <end position="628"/>
    </location>
</feature>
<evidence type="ECO:0000256" key="12">
    <source>
        <dbReference type="SAM" id="MobiDB-lite"/>
    </source>
</evidence>
<feature type="compositionally biased region" description="Basic and acidic residues" evidence="12">
    <location>
        <begin position="142"/>
        <end position="156"/>
    </location>
</feature>
<sequence>MASRQAKEEKAEHLAREAAAELRDVNRDRRYEEESKIKYDEEPQQQQQQQRPGVIGSVLKAVQGTFDHAKEAVTGSKTAAHDYGTTADQTTTLGQGTEYYESGVPMGSGYGEDYTATAAQRTKEVKDTAGERTKEYAGSAAEKARQAKDSTVDTAREYTGSAAGKARQTREAAERKTREYADTTKDYAGSAAEKARQEKDATVDTTYDYAGRAADTTKEYAGAAAEKARQAKDATVDTTYDYAGRAADQTKEYAGAAAEKARQAKDATLDTTKSYAGSAADKSKEYAGYAADKARQAKDATVDTTKEYAGYAADKARQAKDATVDATKEYAGYAADRARQAKDATVDTTKDYAGSAAEKARQAKDATIDTTKDYAGSSAEKARQAKDATVDTTMDYAGSAADKAREAKDYTAEKAVEGKDTAVGKIVDLKDSAADAARRAMDFLTGKKDEAKDKTYETAEAAKDKTYDTAQAAKDKTYETAQAAKDKTYGAARTAKDKTYETAQAAKDRTYGAAQTAKDKDKTYETAQAAKDKTYGAAQTAKDKTYETAQAAKDRTYGAAQTAKDKTYETAQSAKEKAAQTGQATKEKMGETEEATRQKMEDMKLRGEEYKEGAKQRAGSAHAYGHDDQGLRHVDEGERGTAAHSNIFGAIGSVTEAIKEKFTTPKDVVERARLQTDDSKSRSAGTGHEKITVDVERDTPAGQVSSRLKASDQMSGQTFNDVGKVEDATTTVRLKRDSQGKIVNCFTKSTDENWALGESIDQEWNDDGDNNDDGAELSSNSSGVGDFTTREVSVSGNQHNEPQKLSSDSLSLGIKEPIYEVVEVKSNGEQSIQKISRRQLLKSSGLRPRDIRSVDPSLWMTNSAPTLLVREHAILFNLGSLSAIAMQERVLIFDYNRKGAKAFLEHLLPRLVPKDVNGVPSMPFELEVVEAALVSRIQRYERRLMDVEPRVVKLLEVLPNRLTADVLEQLRLSKQTLVELGSRAGALKQMLLDLLEDPDEIRRMCIMGRDCTIRKGSTDMDCAFDVDKQIAEEEEEEIEMLLENYLQRCESCHAQAERLLDSAKEMEDSIAVNLSSRRLEVSRVELLLQVGTFFVAIGALVAGIFGMNLKSYLEEHVFAFWWTTGGIIFGAFAGFFLMYTYLKARKILY</sequence>
<feature type="compositionally biased region" description="Basic and acidic residues" evidence="12">
    <location>
        <begin position="541"/>
        <end position="556"/>
    </location>
</feature>
<evidence type="ECO:0000313" key="15">
    <source>
        <dbReference type="Proteomes" id="UP001202328"/>
    </source>
</evidence>
<evidence type="ECO:0000256" key="3">
    <source>
        <dbReference type="ARBA" id="ARBA00022448"/>
    </source>
</evidence>
<feature type="compositionally biased region" description="Basic and acidic residues" evidence="12">
    <location>
        <begin position="563"/>
        <end position="578"/>
    </location>
</feature>
<keyword evidence="9 13" id="KW-1133">Transmembrane helix</keyword>
<organism evidence="14 15">
    <name type="scientific">Papaver atlanticum</name>
    <dbReference type="NCBI Taxonomy" id="357466"/>
    <lineage>
        <taxon>Eukaryota</taxon>
        <taxon>Viridiplantae</taxon>
        <taxon>Streptophyta</taxon>
        <taxon>Embryophyta</taxon>
        <taxon>Tracheophyta</taxon>
        <taxon>Spermatophyta</taxon>
        <taxon>Magnoliopsida</taxon>
        <taxon>Ranunculales</taxon>
        <taxon>Papaveraceae</taxon>
        <taxon>Papaveroideae</taxon>
        <taxon>Papaver</taxon>
    </lineage>
</organism>
<feature type="compositionally biased region" description="Acidic residues" evidence="12">
    <location>
        <begin position="761"/>
        <end position="775"/>
    </location>
</feature>
<keyword evidence="6 13" id="KW-0812">Transmembrane</keyword>
<feature type="region of interest" description="Disordered" evidence="12">
    <location>
        <begin position="119"/>
        <end position="201"/>
    </location>
</feature>
<reference evidence="14" key="1">
    <citation type="submission" date="2022-04" db="EMBL/GenBank/DDBJ databases">
        <title>A functionally conserved STORR gene fusion in Papaver species that diverged 16.8 million years ago.</title>
        <authorList>
            <person name="Catania T."/>
        </authorList>
    </citation>
    <scope>NUCLEOTIDE SEQUENCE</scope>
    <source>
        <strain evidence="14">S-188037</strain>
    </source>
</reference>
<evidence type="ECO:0000256" key="7">
    <source>
        <dbReference type="ARBA" id="ARBA00022842"/>
    </source>
</evidence>
<evidence type="ECO:0000313" key="14">
    <source>
        <dbReference type="EMBL" id="KAI3916588.1"/>
    </source>
</evidence>
<evidence type="ECO:0000256" key="11">
    <source>
        <dbReference type="ARBA" id="ARBA00023136"/>
    </source>
</evidence>
<dbReference type="AlphaFoldDB" id="A0AAD4SRR0"/>
<comment type="caution">
    <text evidence="14">The sequence shown here is derived from an EMBL/GenBank/DDBJ whole genome shotgun (WGS) entry which is preliminary data.</text>
</comment>
<feature type="compositionally biased region" description="Basic and acidic residues" evidence="12">
    <location>
        <begin position="121"/>
        <end position="135"/>
    </location>
</feature>
<feature type="compositionally biased region" description="Basic and acidic residues" evidence="12">
    <location>
        <begin position="1"/>
        <end position="41"/>
    </location>
</feature>
<keyword evidence="7" id="KW-0460">Magnesium</keyword>
<feature type="compositionally biased region" description="Basic and acidic residues" evidence="12">
    <location>
        <begin position="585"/>
        <end position="599"/>
    </location>
</feature>
<name>A0AAD4SRR0_9MAGN</name>
<keyword evidence="5" id="KW-0934">Plastid</keyword>
<dbReference type="GO" id="GO:0031969">
    <property type="term" value="C:chloroplast membrane"/>
    <property type="evidence" value="ECO:0007669"/>
    <property type="project" value="UniProtKB-SubCell"/>
</dbReference>
<evidence type="ECO:0000256" key="10">
    <source>
        <dbReference type="ARBA" id="ARBA00023065"/>
    </source>
</evidence>
<keyword evidence="4" id="KW-0150">Chloroplast</keyword>
<accession>A0AAD4SRR0</accession>
<proteinExistence type="inferred from homology"/>
<feature type="compositionally biased region" description="Polar residues" evidence="12">
    <location>
        <begin position="790"/>
        <end position="808"/>
    </location>
</feature>
<keyword evidence="3" id="KW-0813">Transport</keyword>
<feature type="transmembrane region" description="Helical" evidence="13">
    <location>
        <begin position="1086"/>
        <end position="1107"/>
    </location>
</feature>
<dbReference type="InterPro" id="IPR039204">
    <property type="entry name" value="MRS2-like"/>
</dbReference>
<dbReference type="CDD" id="cd12823">
    <property type="entry name" value="Mrs2_Mfm1p-like"/>
    <property type="match status" value="1"/>
</dbReference>
<feature type="compositionally biased region" description="Basic and acidic residues" evidence="12">
    <location>
        <begin position="168"/>
        <end position="185"/>
    </location>
</feature>
<dbReference type="FunFam" id="2.40.128.330:FF:000004">
    <property type="entry name" value="Magnesium transporter MRS2-11, chloroplastic"/>
    <property type="match status" value="1"/>
</dbReference>
<evidence type="ECO:0000256" key="2">
    <source>
        <dbReference type="ARBA" id="ARBA00007535"/>
    </source>
</evidence>
<keyword evidence="10" id="KW-0406">Ion transport</keyword>
<evidence type="ECO:0000256" key="13">
    <source>
        <dbReference type="SAM" id="Phobius"/>
    </source>
</evidence>
<comment type="subcellular location">
    <subcellularLocation>
        <location evidence="1">Plastid</location>
        <location evidence="1">Chloroplast membrane</location>
        <topology evidence="1">Multi-pass membrane protein</topology>
    </subcellularLocation>
</comment>
<comment type="similarity">
    <text evidence="2">Belongs to the CorA metal ion transporter (MIT) (TC 1.A.35.5) family.</text>
</comment>
<feature type="transmembrane region" description="Helical" evidence="13">
    <location>
        <begin position="1119"/>
        <end position="1142"/>
    </location>
</feature>
<feature type="region of interest" description="Disordered" evidence="12">
    <location>
        <begin position="1"/>
        <end position="54"/>
    </location>
</feature>
<evidence type="ECO:0000256" key="6">
    <source>
        <dbReference type="ARBA" id="ARBA00022692"/>
    </source>
</evidence>
<gene>
    <name evidence="14" type="ORF">MKW98_026330</name>
</gene>
<keyword evidence="8" id="KW-0809">Transit peptide</keyword>
<dbReference type="Pfam" id="PF22099">
    <property type="entry name" value="MRS2-like"/>
    <property type="match status" value="1"/>
</dbReference>
<dbReference type="Proteomes" id="UP001202328">
    <property type="component" value="Unassembled WGS sequence"/>
</dbReference>
<feature type="compositionally biased region" description="Basic and acidic residues" evidence="12">
    <location>
        <begin position="517"/>
        <end position="534"/>
    </location>
</feature>
<dbReference type="Gene3D" id="1.20.58.340">
    <property type="entry name" value="Magnesium transport protein CorA, transmembrane region"/>
    <property type="match status" value="1"/>
</dbReference>
<dbReference type="PANTHER" id="PTHR13890">
    <property type="entry name" value="RNA SPLICING PROTEIN MRS2, MITOCHONDRIAL"/>
    <property type="match status" value="1"/>
</dbReference>
<evidence type="ECO:0000256" key="9">
    <source>
        <dbReference type="ARBA" id="ARBA00022989"/>
    </source>
</evidence>
<evidence type="ECO:0000256" key="4">
    <source>
        <dbReference type="ARBA" id="ARBA00022528"/>
    </source>
</evidence>
<dbReference type="Gene3D" id="2.40.128.330">
    <property type="match status" value="1"/>
</dbReference>
<protein>
    <recommendedName>
        <fullName evidence="16">Magnesium transporter</fullName>
    </recommendedName>
</protein>